<evidence type="ECO:0000259" key="2">
    <source>
        <dbReference type="Pfam" id="PF13525"/>
    </source>
</evidence>
<dbReference type="Proteomes" id="UP001164705">
    <property type="component" value="Chromosome"/>
</dbReference>
<protein>
    <submittedName>
        <fullName evidence="3">Outer membrane protein assembly factor BamD</fullName>
    </submittedName>
</protein>
<dbReference type="Gene3D" id="1.25.40.10">
    <property type="entry name" value="Tetratricopeptide repeat domain"/>
    <property type="match status" value="1"/>
</dbReference>
<dbReference type="AlphaFoldDB" id="A0A9E8MV00"/>
<dbReference type="Pfam" id="PF13525">
    <property type="entry name" value="YfiO"/>
    <property type="match status" value="1"/>
</dbReference>
<evidence type="ECO:0000313" key="3">
    <source>
        <dbReference type="EMBL" id="WAC02053.1"/>
    </source>
</evidence>
<feature type="domain" description="Outer membrane lipoprotein BamD-like" evidence="2">
    <location>
        <begin position="32"/>
        <end position="132"/>
    </location>
</feature>
<evidence type="ECO:0000313" key="4">
    <source>
        <dbReference type="Proteomes" id="UP001164705"/>
    </source>
</evidence>
<evidence type="ECO:0000256" key="1">
    <source>
        <dbReference type="ARBA" id="ARBA00022729"/>
    </source>
</evidence>
<organism evidence="3 4">
    <name type="scientific">Lacinutrix neustonica</name>
    <dbReference type="NCBI Taxonomy" id="2980107"/>
    <lineage>
        <taxon>Bacteria</taxon>
        <taxon>Pseudomonadati</taxon>
        <taxon>Bacteroidota</taxon>
        <taxon>Flavobacteriia</taxon>
        <taxon>Flavobacteriales</taxon>
        <taxon>Flavobacteriaceae</taxon>
        <taxon>Lacinutrix</taxon>
    </lineage>
</organism>
<dbReference type="EMBL" id="CP113088">
    <property type="protein sequence ID" value="WAC02053.1"/>
    <property type="molecule type" value="Genomic_DNA"/>
</dbReference>
<dbReference type="InterPro" id="IPR011990">
    <property type="entry name" value="TPR-like_helical_dom_sf"/>
</dbReference>
<sequence>MRNFRSILIYIRESNNLPEANALVRELDFKLEKKAFETAKQYNRISDYQASIASIDNFIIDFPGTTLREEAMYIKFDSAYQLASKSVEYKKKTRLETAVSNYKKFKASYANSEFLEDATDKYEDLLKQLEQYSTQS</sequence>
<accession>A0A9E8MV00</accession>
<dbReference type="InterPro" id="IPR039565">
    <property type="entry name" value="BamD-like"/>
</dbReference>
<dbReference type="KEGG" id="lnu:N7U66_20005"/>
<name>A0A9E8MV00_9FLAO</name>
<keyword evidence="1" id="KW-0732">Signal</keyword>
<proteinExistence type="predicted"/>
<reference evidence="3" key="1">
    <citation type="submission" date="2022-11" db="EMBL/GenBank/DDBJ databases">
        <title>Lacinutrix neustonica HL-RS19T sp. nov., isolated from the surface microlayer sample of brackish Lake Shihwa.</title>
        <authorList>
            <person name="Choi J.Y."/>
            <person name="Hwang C.Y."/>
        </authorList>
    </citation>
    <scope>NUCLEOTIDE SEQUENCE</scope>
    <source>
        <strain evidence="3">HL-RS19</strain>
    </source>
</reference>
<keyword evidence="4" id="KW-1185">Reference proteome</keyword>
<dbReference type="RefSeq" id="WP_267676651.1">
    <property type="nucleotide sequence ID" value="NZ_CP113088.1"/>
</dbReference>
<gene>
    <name evidence="3" type="primary">bamD</name>
    <name evidence="3" type="ORF">N7U66_20005</name>
</gene>